<dbReference type="Proteomes" id="UP000218334">
    <property type="component" value="Unassembled WGS sequence"/>
</dbReference>
<accession>A0A2H3ASK9</accession>
<protein>
    <submittedName>
        <fullName evidence="1">Uncharacterized protein</fullName>
    </submittedName>
</protein>
<sequence>LAISKKNAPKVFSIKQKNGTSFCCSEAFVWHYLSNKLNWSLRCATCAAKKVPENVNEILTEAYLHKVFLAQQHDIPAELHVNTDQTQVVYQ</sequence>
<dbReference type="AlphaFoldDB" id="A0A2H3ASK9"/>
<feature type="non-terminal residue" evidence="1">
    <location>
        <position position="1"/>
    </location>
</feature>
<dbReference type="STRING" id="1076256.A0A2H3ASK9"/>
<organism evidence="1 2">
    <name type="scientific">Armillaria solidipes</name>
    <dbReference type="NCBI Taxonomy" id="1076256"/>
    <lineage>
        <taxon>Eukaryota</taxon>
        <taxon>Fungi</taxon>
        <taxon>Dikarya</taxon>
        <taxon>Basidiomycota</taxon>
        <taxon>Agaricomycotina</taxon>
        <taxon>Agaricomycetes</taxon>
        <taxon>Agaricomycetidae</taxon>
        <taxon>Agaricales</taxon>
        <taxon>Marasmiineae</taxon>
        <taxon>Physalacriaceae</taxon>
        <taxon>Armillaria</taxon>
    </lineage>
</organism>
<proteinExistence type="predicted"/>
<keyword evidence="2" id="KW-1185">Reference proteome</keyword>
<evidence type="ECO:0000313" key="2">
    <source>
        <dbReference type="Proteomes" id="UP000218334"/>
    </source>
</evidence>
<name>A0A2H3ASK9_9AGAR</name>
<reference evidence="2" key="1">
    <citation type="journal article" date="2017" name="Nat. Ecol. Evol.">
        <title>Genome expansion and lineage-specific genetic innovations in the forest pathogenic fungi Armillaria.</title>
        <authorList>
            <person name="Sipos G."/>
            <person name="Prasanna A.N."/>
            <person name="Walter M.C."/>
            <person name="O'Connor E."/>
            <person name="Balint B."/>
            <person name="Krizsan K."/>
            <person name="Kiss B."/>
            <person name="Hess J."/>
            <person name="Varga T."/>
            <person name="Slot J."/>
            <person name="Riley R."/>
            <person name="Boka B."/>
            <person name="Rigling D."/>
            <person name="Barry K."/>
            <person name="Lee J."/>
            <person name="Mihaltcheva S."/>
            <person name="LaButti K."/>
            <person name="Lipzen A."/>
            <person name="Waldron R."/>
            <person name="Moloney N.M."/>
            <person name="Sperisen C."/>
            <person name="Kredics L."/>
            <person name="Vagvoelgyi C."/>
            <person name="Patrignani A."/>
            <person name="Fitzpatrick D."/>
            <person name="Nagy I."/>
            <person name="Doyle S."/>
            <person name="Anderson J.B."/>
            <person name="Grigoriev I.V."/>
            <person name="Gueldener U."/>
            <person name="Muensterkoetter M."/>
            <person name="Nagy L.G."/>
        </authorList>
    </citation>
    <scope>NUCLEOTIDE SEQUENCE [LARGE SCALE GENOMIC DNA]</scope>
    <source>
        <strain evidence="2">28-4</strain>
    </source>
</reference>
<gene>
    <name evidence="1" type="ORF">ARMSODRAFT_896220</name>
</gene>
<dbReference type="EMBL" id="KZ293472">
    <property type="protein sequence ID" value="PBK61759.1"/>
    <property type="molecule type" value="Genomic_DNA"/>
</dbReference>
<evidence type="ECO:0000313" key="1">
    <source>
        <dbReference type="EMBL" id="PBK61759.1"/>
    </source>
</evidence>